<proteinExistence type="predicted"/>
<evidence type="ECO:0000313" key="1">
    <source>
        <dbReference type="EMBL" id="KAJ8433421.1"/>
    </source>
</evidence>
<protein>
    <submittedName>
        <fullName evidence="1">Uncharacterized protein</fullName>
    </submittedName>
</protein>
<comment type="caution">
    <text evidence="1">The sequence shown here is derived from an EMBL/GenBank/DDBJ whole genome shotgun (WGS) entry which is preliminary data.</text>
</comment>
<accession>A0A9Q1JXW3</accession>
<evidence type="ECO:0000313" key="2">
    <source>
        <dbReference type="Proteomes" id="UP001153076"/>
    </source>
</evidence>
<reference evidence="1" key="1">
    <citation type="submission" date="2022-04" db="EMBL/GenBank/DDBJ databases">
        <title>Carnegiea gigantea Genome sequencing and assembly v2.</title>
        <authorList>
            <person name="Copetti D."/>
            <person name="Sanderson M.J."/>
            <person name="Burquez A."/>
            <person name="Wojciechowski M.F."/>
        </authorList>
    </citation>
    <scope>NUCLEOTIDE SEQUENCE</scope>
    <source>
        <strain evidence="1">SGP5-SGP5p</strain>
        <tissue evidence="1">Aerial part</tissue>
    </source>
</reference>
<name>A0A9Q1JXW3_9CARY</name>
<organism evidence="1 2">
    <name type="scientific">Carnegiea gigantea</name>
    <dbReference type="NCBI Taxonomy" id="171969"/>
    <lineage>
        <taxon>Eukaryota</taxon>
        <taxon>Viridiplantae</taxon>
        <taxon>Streptophyta</taxon>
        <taxon>Embryophyta</taxon>
        <taxon>Tracheophyta</taxon>
        <taxon>Spermatophyta</taxon>
        <taxon>Magnoliopsida</taxon>
        <taxon>eudicotyledons</taxon>
        <taxon>Gunneridae</taxon>
        <taxon>Pentapetalae</taxon>
        <taxon>Caryophyllales</taxon>
        <taxon>Cactineae</taxon>
        <taxon>Cactaceae</taxon>
        <taxon>Cactoideae</taxon>
        <taxon>Echinocereeae</taxon>
        <taxon>Carnegiea</taxon>
    </lineage>
</organism>
<keyword evidence="2" id="KW-1185">Reference proteome</keyword>
<sequence length="227" mass="26071">MIPEKLALWLVCNFGTCSYSLPLTHGRMRVTEHDVHITLGLPKGALEVVKPNYESIWLERDSIRKCGEVIEMIRGQVDGGEDFKRNFVTLVVSPCLRDSKEEKAGQEFVIGFGRSYIEDTLDKTTIMKRNVIAKMMKMKLKKKFCTYVVLPHSFELRWHLLFDHKLFFGDAKATTDSIMTNSRLLAEVVTELKEFIPKARTPLKRSVQNRLVMHSSVIGLISRRLKA</sequence>
<gene>
    <name evidence="1" type="ORF">Cgig2_024757</name>
</gene>
<dbReference type="Proteomes" id="UP001153076">
    <property type="component" value="Unassembled WGS sequence"/>
</dbReference>
<dbReference type="AlphaFoldDB" id="A0A9Q1JXW3"/>
<dbReference type="EMBL" id="JAKOGI010000541">
    <property type="protein sequence ID" value="KAJ8433421.1"/>
    <property type="molecule type" value="Genomic_DNA"/>
</dbReference>